<evidence type="ECO:0000313" key="2">
    <source>
        <dbReference type="Proteomes" id="UP001165079"/>
    </source>
</evidence>
<comment type="caution">
    <text evidence="1">The sequence shown here is derived from an EMBL/GenBank/DDBJ whole genome shotgun (WGS) entry which is preliminary data.</text>
</comment>
<evidence type="ECO:0000313" key="1">
    <source>
        <dbReference type="EMBL" id="GLZ75964.1"/>
    </source>
</evidence>
<gene>
    <name evidence="1" type="ORF">Afil01_07710</name>
</gene>
<dbReference type="AlphaFoldDB" id="A0A9W6W6W5"/>
<dbReference type="Proteomes" id="UP001165079">
    <property type="component" value="Unassembled WGS sequence"/>
</dbReference>
<dbReference type="EMBL" id="BSTX01000001">
    <property type="protein sequence ID" value="GLZ75964.1"/>
    <property type="molecule type" value="Genomic_DNA"/>
</dbReference>
<accession>A0A9W6W6W5</accession>
<protein>
    <submittedName>
        <fullName evidence="1">Uncharacterized protein</fullName>
    </submittedName>
</protein>
<reference evidence="1" key="1">
    <citation type="submission" date="2023-03" db="EMBL/GenBank/DDBJ databases">
        <title>Actinorhabdospora filicis NBRC 111898.</title>
        <authorList>
            <person name="Ichikawa N."/>
            <person name="Sato H."/>
            <person name="Tonouchi N."/>
        </authorList>
    </citation>
    <scope>NUCLEOTIDE SEQUENCE</scope>
    <source>
        <strain evidence="1">NBRC 111898</strain>
    </source>
</reference>
<organism evidence="1 2">
    <name type="scientific">Actinorhabdospora filicis</name>
    <dbReference type="NCBI Taxonomy" id="1785913"/>
    <lineage>
        <taxon>Bacteria</taxon>
        <taxon>Bacillati</taxon>
        <taxon>Actinomycetota</taxon>
        <taxon>Actinomycetes</taxon>
        <taxon>Micromonosporales</taxon>
        <taxon>Micromonosporaceae</taxon>
        <taxon>Actinorhabdospora</taxon>
    </lineage>
</organism>
<proteinExistence type="predicted"/>
<sequence length="71" mass="8200">MDKNIPNPLSLIPDENIRAVADSFMRSWAATKADLESLRAELSRVRSECARRRHTIRELRAELESRQCSCE</sequence>
<keyword evidence="2" id="KW-1185">Reference proteome</keyword>
<name>A0A9W6W6W5_9ACTN</name>